<accession>A0A6P3YCN2</accession>
<feature type="transmembrane region" description="Helical" evidence="1">
    <location>
        <begin position="273"/>
        <end position="294"/>
    </location>
</feature>
<feature type="transmembrane region" description="Helical" evidence="1">
    <location>
        <begin position="169"/>
        <end position="189"/>
    </location>
</feature>
<dbReference type="OrthoDB" id="8185860at2759"/>
<gene>
    <name evidence="3" type="primary">LOC106751992</name>
</gene>
<name>A0A6P3YCN2_DINQU</name>
<feature type="transmembrane region" description="Helical" evidence="1">
    <location>
        <begin position="42"/>
        <end position="61"/>
    </location>
</feature>
<dbReference type="AlphaFoldDB" id="A0A6P3YCN2"/>
<feature type="transmembrane region" description="Helical" evidence="1">
    <location>
        <begin position="125"/>
        <end position="148"/>
    </location>
</feature>
<organism evidence="2 3">
    <name type="scientific">Dinoponera quadriceps</name>
    <name type="common">South American ant</name>
    <dbReference type="NCBI Taxonomy" id="609295"/>
    <lineage>
        <taxon>Eukaryota</taxon>
        <taxon>Metazoa</taxon>
        <taxon>Ecdysozoa</taxon>
        <taxon>Arthropoda</taxon>
        <taxon>Hexapoda</taxon>
        <taxon>Insecta</taxon>
        <taxon>Pterygota</taxon>
        <taxon>Neoptera</taxon>
        <taxon>Endopterygota</taxon>
        <taxon>Hymenoptera</taxon>
        <taxon>Apocrita</taxon>
        <taxon>Aculeata</taxon>
        <taxon>Formicoidea</taxon>
        <taxon>Formicidae</taxon>
        <taxon>Ponerinae</taxon>
        <taxon>Ponerini</taxon>
        <taxon>Dinoponera</taxon>
    </lineage>
</organism>
<keyword evidence="1" id="KW-0812">Transmembrane</keyword>
<evidence type="ECO:0000256" key="1">
    <source>
        <dbReference type="SAM" id="Phobius"/>
    </source>
</evidence>
<sequence>MDFQNVNPLNVQLNYVSGNLLPVAPCNSQFSSAWKLYGGLTWLLQVAQVSVLMAGFALVSWEHAIQEGTLTFVFVIEVFFIAGHLQTQGKLAKRLIQKLNDILQIDDEIMKDIVIKTIKPIETPLRYYCMVGSLCVTTFFSLQFLTVFEKDTFIYEDFKMPIAFTKQPFSIRTFVLGCILIMVGNIQIFLKKCGLDMYIIHFVLMITAQYRYIATKLTTIFRDADKQCNFRKVNYEVDHWTENEIKALCRHHINVICLSGLLKELLSSSLNMIYINSVVLSTTLVEMILVAIYSSGAIVEFYMLCSYVQQLQDAFRDIPCSIQRHCPGPSWNDEVQDCIYLFGGRPSGLLFSSILFLNIFANLCGSMRST</sequence>
<proteinExistence type="predicted"/>
<keyword evidence="2" id="KW-1185">Reference proteome</keyword>
<feature type="transmembrane region" description="Helical" evidence="1">
    <location>
        <begin position="349"/>
        <end position="367"/>
    </location>
</feature>
<dbReference type="KEGG" id="dqu:106751992"/>
<keyword evidence="1" id="KW-1133">Transmembrane helix</keyword>
<dbReference type="GeneID" id="106751992"/>
<keyword evidence="1" id="KW-0472">Membrane</keyword>
<evidence type="ECO:0000313" key="3">
    <source>
        <dbReference type="RefSeq" id="XP_014488821.1"/>
    </source>
</evidence>
<evidence type="ECO:0000313" key="2">
    <source>
        <dbReference type="Proteomes" id="UP000515204"/>
    </source>
</evidence>
<feature type="transmembrane region" description="Helical" evidence="1">
    <location>
        <begin position="68"/>
        <end position="85"/>
    </location>
</feature>
<reference evidence="3" key="1">
    <citation type="submission" date="2025-08" db="UniProtKB">
        <authorList>
            <consortium name="RefSeq"/>
        </authorList>
    </citation>
    <scope>IDENTIFICATION</scope>
</reference>
<dbReference type="Proteomes" id="UP000515204">
    <property type="component" value="Unplaced"/>
</dbReference>
<dbReference type="RefSeq" id="XP_014488821.1">
    <property type="nucleotide sequence ID" value="XM_014633335.1"/>
</dbReference>
<protein>
    <submittedName>
        <fullName evidence="3">Uncharacterized protein LOC106751992</fullName>
    </submittedName>
</protein>